<feature type="compositionally biased region" description="Gly residues" evidence="6">
    <location>
        <begin position="81"/>
        <end position="93"/>
    </location>
</feature>
<dbReference type="Pfam" id="PF07653">
    <property type="entry name" value="SH3_2"/>
    <property type="match status" value="1"/>
</dbReference>
<feature type="region of interest" description="Disordered" evidence="6">
    <location>
        <begin position="74"/>
        <end position="95"/>
    </location>
</feature>
<dbReference type="PANTHER" id="PTHR23065">
    <property type="entry name" value="PROLINE-SERINE-THREONINE PHOSPHATASE INTERACTING PROTEIN 1"/>
    <property type="match status" value="1"/>
</dbReference>
<dbReference type="CDD" id="cd00174">
    <property type="entry name" value="SH3"/>
    <property type="match status" value="1"/>
</dbReference>
<dbReference type="EMBL" id="UXSR01005297">
    <property type="protein sequence ID" value="VDD80806.1"/>
    <property type="molecule type" value="Genomic_DNA"/>
</dbReference>
<keyword evidence="9" id="KW-1185">Reference proteome</keyword>
<dbReference type="InterPro" id="IPR001452">
    <property type="entry name" value="SH3_domain"/>
</dbReference>
<evidence type="ECO:0000256" key="4">
    <source>
        <dbReference type="ARBA" id="ARBA00022553"/>
    </source>
</evidence>
<dbReference type="PROSITE" id="PS50002">
    <property type="entry name" value="SH3"/>
    <property type="match status" value="1"/>
</dbReference>
<dbReference type="Proteomes" id="UP000267029">
    <property type="component" value="Unassembled WGS sequence"/>
</dbReference>
<dbReference type="AlphaFoldDB" id="A0A158QUW2"/>
<evidence type="ECO:0000256" key="6">
    <source>
        <dbReference type="SAM" id="MobiDB-lite"/>
    </source>
</evidence>
<feature type="compositionally biased region" description="Basic and acidic residues" evidence="6">
    <location>
        <begin position="785"/>
        <end position="800"/>
    </location>
</feature>
<comment type="subcellular location">
    <subcellularLocation>
        <location evidence="1">Cytoplasm</location>
    </subcellularLocation>
</comment>
<dbReference type="GO" id="GO:0043226">
    <property type="term" value="C:organelle"/>
    <property type="evidence" value="ECO:0007669"/>
    <property type="project" value="UniProtKB-ARBA"/>
</dbReference>
<keyword evidence="3" id="KW-0963">Cytoplasm</keyword>
<dbReference type="PANTHER" id="PTHR23065:SF7">
    <property type="entry name" value="NOSTRIN, ISOFORM H"/>
    <property type="match status" value="1"/>
</dbReference>
<accession>A0A158QUW2</accession>
<feature type="region of interest" description="Disordered" evidence="6">
    <location>
        <begin position="926"/>
        <end position="969"/>
    </location>
</feature>
<protein>
    <recommendedName>
        <fullName evidence="7">SH3 domain-containing protein</fullName>
    </recommendedName>
</protein>
<dbReference type="STRING" id="53468.A0A158QUW2"/>
<dbReference type="SUPFAM" id="SSF50044">
    <property type="entry name" value="SH3-domain"/>
    <property type="match status" value="1"/>
</dbReference>
<dbReference type="Gene3D" id="2.30.30.40">
    <property type="entry name" value="SH3 Domains"/>
    <property type="match status" value="1"/>
</dbReference>
<dbReference type="SMART" id="SM00326">
    <property type="entry name" value="SH3"/>
    <property type="match status" value="1"/>
</dbReference>
<dbReference type="GO" id="GO:0005737">
    <property type="term" value="C:cytoplasm"/>
    <property type="evidence" value="ECO:0007669"/>
    <property type="project" value="TreeGrafter"/>
</dbReference>
<feature type="compositionally biased region" description="Polar residues" evidence="6">
    <location>
        <begin position="669"/>
        <end position="699"/>
    </location>
</feature>
<evidence type="ECO:0000259" key="7">
    <source>
        <dbReference type="PROSITE" id="PS50002"/>
    </source>
</evidence>
<reference evidence="8 9" key="1">
    <citation type="submission" date="2018-10" db="EMBL/GenBank/DDBJ databases">
        <authorList>
            <consortium name="Pathogen Informatics"/>
        </authorList>
    </citation>
    <scope>NUCLEOTIDE SEQUENCE [LARGE SCALE GENOMIC DNA]</scope>
</reference>
<feature type="region of interest" description="Disordered" evidence="6">
    <location>
        <begin position="638"/>
        <end position="832"/>
    </location>
</feature>
<feature type="region of interest" description="Disordered" evidence="6">
    <location>
        <begin position="109"/>
        <end position="135"/>
    </location>
</feature>
<feature type="compositionally biased region" description="Low complexity" evidence="6">
    <location>
        <begin position="735"/>
        <end position="758"/>
    </location>
</feature>
<evidence type="ECO:0000256" key="3">
    <source>
        <dbReference type="ARBA" id="ARBA00022490"/>
    </source>
</evidence>
<feature type="compositionally biased region" description="Basic residues" evidence="6">
    <location>
        <begin position="928"/>
        <end position="937"/>
    </location>
</feature>
<keyword evidence="2 5" id="KW-0728">SH3 domain</keyword>
<sequence length="1045" mass="112937">MNHIVGKVAETSIHDVRLERHFMRSNSRRHYLICAEVDAATSQLLNCRRVEWKLRKKAFLLYRQTCQALTTGNTSKPPTVGAGGGGVGGGGGNESVNKTRTLLLRKRLPDRTSSTSSALNKTLRRSATLSTSHPATELEAVDSPVAKLAEHPALPSKVARAVWRSVSDYYRSILASEDARIEWHSAIFQNAFKLYALERLRLNNLLENLNAYRSTITDSLQAISKAISDTKLFVLCQDASLKANPKEDFVAFHELAFLPGPGSTSQSPLVITRPVATDLSKAAATADPSRLVSIAPRYQCISPAARSQRPCKPPEQRLAVVASSKQSLLFIPGEVDSLYVPSAEIRQQSIQRALQKRFLVPARAETPHISDDALEESRKKSEKAAFSRQLLMAIVDILARECQKEERTKQGLTNLVQVYSTTPLYANEETLAEARRRLFFSRCRLAYLCACRARLACLFAQESADGDKSKPPRSLHIRLSEAGFEASSGNLGTGLESVPADLSALKRYASSLLSRSVPVLLPPSLPEGFTKNVLAPCFSLIVLVFVIEWPPVTPEISDLEVIPPDDLQIYNPYLAMDLSRFSWMAYADTLFSGTGSVTGSSVTDENDAIVTDSDFEDDFEGVKIETAKTVSAASKVVGAPSATKPLSKPSKVVSGAAKRPSVSRPAPIQNVNGDTRPNNSKVPETKTTVTKNQSIASEKSSIERFPVKLAKDSPTKSPTQRAPSRPSSYASTCRSTPQSTAASTASFQTPAKAAPATKKASRPTSVVGKLTKQSPHAGQRATTLRHTEKKLAPLKVDAKPRSVALKGTVHPETKPNAGQSKPTTTSPPTSPAFSPVLDSTDAFMDDDVGEENSDTAQIGPLSRTIVHEERLANIGPINGCGDVLSHDVNEKLPDSGACSQTESLKEDKKKKNPASFSSIFSLLGRKVNGGKKPKHQRPQIEAPWRVEPDANGLASGTDGAPDGDLRTLPDSASFGDTLHASPSNFSLHCIGWAKVITSYAPQKPGELSLLEGEIVSILQKTSPTWWIGEAGGNCGRFPVANVEEF</sequence>
<dbReference type="OrthoDB" id="28357at2759"/>
<evidence type="ECO:0000256" key="1">
    <source>
        <dbReference type="ARBA" id="ARBA00004496"/>
    </source>
</evidence>
<feature type="compositionally biased region" description="Polar residues" evidence="6">
    <location>
        <begin position="771"/>
        <end position="784"/>
    </location>
</feature>
<evidence type="ECO:0000313" key="9">
    <source>
        <dbReference type="Proteomes" id="UP000267029"/>
    </source>
</evidence>
<organism evidence="8 9">
    <name type="scientific">Mesocestoides corti</name>
    <name type="common">Flatworm</name>
    <dbReference type="NCBI Taxonomy" id="53468"/>
    <lineage>
        <taxon>Eukaryota</taxon>
        <taxon>Metazoa</taxon>
        <taxon>Spiralia</taxon>
        <taxon>Lophotrochozoa</taxon>
        <taxon>Platyhelminthes</taxon>
        <taxon>Cestoda</taxon>
        <taxon>Eucestoda</taxon>
        <taxon>Cyclophyllidea</taxon>
        <taxon>Mesocestoididae</taxon>
        <taxon>Mesocestoides</taxon>
    </lineage>
</organism>
<gene>
    <name evidence="8" type="ORF">MCOS_LOCUS6809</name>
</gene>
<evidence type="ECO:0000256" key="5">
    <source>
        <dbReference type="PROSITE-ProRule" id="PRU00192"/>
    </source>
</evidence>
<name>A0A158QUW2_MESCO</name>
<proteinExistence type="predicted"/>
<feature type="domain" description="SH3" evidence="7">
    <location>
        <begin position="988"/>
        <end position="1045"/>
    </location>
</feature>
<evidence type="ECO:0000313" key="8">
    <source>
        <dbReference type="EMBL" id="VDD80806.1"/>
    </source>
</evidence>
<feature type="compositionally biased region" description="Polar residues" evidence="6">
    <location>
        <begin position="715"/>
        <end position="734"/>
    </location>
</feature>
<dbReference type="GO" id="GO:0005886">
    <property type="term" value="C:plasma membrane"/>
    <property type="evidence" value="ECO:0007669"/>
    <property type="project" value="TreeGrafter"/>
</dbReference>
<feature type="compositionally biased region" description="Basic and acidic residues" evidence="6">
    <location>
        <begin position="700"/>
        <end position="714"/>
    </location>
</feature>
<feature type="compositionally biased region" description="Polar residues" evidence="6">
    <location>
        <begin position="111"/>
        <end position="134"/>
    </location>
</feature>
<evidence type="ECO:0000256" key="2">
    <source>
        <dbReference type="ARBA" id="ARBA00022443"/>
    </source>
</evidence>
<dbReference type="InterPro" id="IPR036028">
    <property type="entry name" value="SH3-like_dom_sf"/>
</dbReference>
<keyword evidence="4" id="KW-0597">Phosphoprotein</keyword>